<dbReference type="EMBL" id="QNUL01000047">
    <property type="protein sequence ID" value="REA55445.1"/>
    <property type="molecule type" value="Genomic_DNA"/>
</dbReference>
<dbReference type="SUPFAM" id="SSF143422">
    <property type="entry name" value="Transposase IS200-like"/>
    <property type="match status" value="1"/>
</dbReference>
<dbReference type="PANTHER" id="PTHR33360">
    <property type="entry name" value="TRANSPOSASE FOR INSERTION SEQUENCE ELEMENT IS200"/>
    <property type="match status" value="1"/>
</dbReference>
<evidence type="ECO:0000313" key="2">
    <source>
        <dbReference type="EMBL" id="REA55445.1"/>
    </source>
</evidence>
<evidence type="ECO:0000259" key="1">
    <source>
        <dbReference type="SMART" id="SM01321"/>
    </source>
</evidence>
<dbReference type="InterPro" id="IPR036515">
    <property type="entry name" value="Transposase_17_sf"/>
</dbReference>
<dbReference type="Gene3D" id="3.30.70.1290">
    <property type="entry name" value="Transposase IS200-like"/>
    <property type="match status" value="1"/>
</dbReference>
<keyword evidence="3" id="KW-1185">Reference proteome</keyword>
<comment type="caution">
    <text evidence="2">The sequence shown here is derived from an EMBL/GenBank/DDBJ whole genome shotgun (WGS) entry which is preliminary data.</text>
</comment>
<sequence>MSQSLSKICAHIVFSTKYRRPLINEKIQEELWNYLGGVCNELECVCIKVGGYVDHIHILCVLSKKIPPMKLLQALKQNSSKWIKTKGKEYSDFYWQDGYAIFSVNPYELDVVIKYIANQKAHHERKNFKEELRGFLKKYNVEYDERFIWD</sequence>
<dbReference type="GO" id="GO:0004803">
    <property type="term" value="F:transposase activity"/>
    <property type="evidence" value="ECO:0007669"/>
    <property type="project" value="InterPro"/>
</dbReference>
<dbReference type="OrthoDB" id="9797997at2"/>
<dbReference type="GO" id="GO:0003677">
    <property type="term" value="F:DNA binding"/>
    <property type="evidence" value="ECO:0007669"/>
    <property type="project" value="InterPro"/>
</dbReference>
<dbReference type="Pfam" id="PF01797">
    <property type="entry name" value="Y1_Tnp"/>
    <property type="match status" value="1"/>
</dbReference>
<evidence type="ECO:0000313" key="3">
    <source>
        <dbReference type="Proteomes" id="UP000256373"/>
    </source>
</evidence>
<dbReference type="InterPro" id="IPR002686">
    <property type="entry name" value="Transposase_17"/>
</dbReference>
<accession>A0A3D8Y3D5</accession>
<dbReference type="RefSeq" id="WP_115834325.1">
    <property type="nucleotide sequence ID" value="NZ_QNUL01000047.1"/>
</dbReference>
<dbReference type="AlphaFoldDB" id="A0A3D8Y3D5"/>
<gene>
    <name evidence="2" type="primary">tnpA</name>
    <name evidence="2" type="ORF">DSL64_28210</name>
</gene>
<dbReference type="PANTHER" id="PTHR33360:SF2">
    <property type="entry name" value="TRANSPOSASE FOR INSERTION SEQUENCE ELEMENT IS200"/>
    <property type="match status" value="1"/>
</dbReference>
<dbReference type="SMART" id="SM01321">
    <property type="entry name" value="Y1_Tnp"/>
    <property type="match status" value="1"/>
</dbReference>
<dbReference type="Proteomes" id="UP000256373">
    <property type="component" value="Unassembled WGS sequence"/>
</dbReference>
<name>A0A3D8Y3D5_9BACT</name>
<proteinExistence type="predicted"/>
<dbReference type="NCBIfam" id="NF033573">
    <property type="entry name" value="transpos_IS200"/>
    <property type="match status" value="1"/>
</dbReference>
<reference evidence="2 3" key="1">
    <citation type="submission" date="2018-07" db="EMBL/GenBank/DDBJ databases">
        <title>Dyadobacter roseus sp. nov., isolated from rose rhizosphere soil.</title>
        <authorList>
            <person name="Chen L."/>
        </authorList>
    </citation>
    <scope>NUCLEOTIDE SEQUENCE [LARGE SCALE GENOMIC DNA]</scope>
    <source>
        <strain evidence="2 3">RS19</strain>
    </source>
</reference>
<organism evidence="2 3">
    <name type="scientific">Dyadobacter luteus</name>
    <dbReference type="NCBI Taxonomy" id="2259619"/>
    <lineage>
        <taxon>Bacteria</taxon>
        <taxon>Pseudomonadati</taxon>
        <taxon>Bacteroidota</taxon>
        <taxon>Cytophagia</taxon>
        <taxon>Cytophagales</taxon>
        <taxon>Spirosomataceae</taxon>
        <taxon>Dyadobacter</taxon>
    </lineage>
</organism>
<dbReference type="GO" id="GO:0006313">
    <property type="term" value="P:DNA transposition"/>
    <property type="evidence" value="ECO:0007669"/>
    <property type="project" value="InterPro"/>
</dbReference>
<feature type="domain" description="Transposase IS200-like" evidence="1">
    <location>
        <begin position="5"/>
        <end position="119"/>
    </location>
</feature>
<protein>
    <submittedName>
        <fullName evidence="2">IS200/IS605 family transposase</fullName>
    </submittedName>
</protein>